<dbReference type="AlphaFoldDB" id="A0A5N6NKC2"/>
<name>A0A5N6NKC2_9ASTR</name>
<dbReference type="EMBL" id="SZYD01000011">
    <property type="protein sequence ID" value="KAD4889049.1"/>
    <property type="molecule type" value="Genomic_DNA"/>
</dbReference>
<proteinExistence type="predicted"/>
<evidence type="ECO:0000313" key="2">
    <source>
        <dbReference type="Proteomes" id="UP000326396"/>
    </source>
</evidence>
<dbReference type="Proteomes" id="UP000326396">
    <property type="component" value="Linkage Group LG19"/>
</dbReference>
<protein>
    <submittedName>
        <fullName evidence="1">Uncharacterized protein</fullName>
    </submittedName>
</protein>
<gene>
    <name evidence="1" type="ORF">E3N88_21122</name>
</gene>
<accession>A0A5N6NKC2</accession>
<sequence>MIILIIALRDDTFWTVVAPLQHLRSPIEAFGELRSTIHHLERPIAAERDIPDLLEALHHCPSLISVLSN</sequence>
<keyword evidence="2" id="KW-1185">Reference proteome</keyword>
<organism evidence="1 2">
    <name type="scientific">Mikania micrantha</name>
    <name type="common">bitter vine</name>
    <dbReference type="NCBI Taxonomy" id="192012"/>
    <lineage>
        <taxon>Eukaryota</taxon>
        <taxon>Viridiplantae</taxon>
        <taxon>Streptophyta</taxon>
        <taxon>Embryophyta</taxon>
        <taxon>Tracheophyta</taxon>
        <taxon>Spermatophyta</taxon>
        <taxon>Magnoliopsida</taxon>
        <taxon>eudicotyledons</taxon>
        <taxon>Gunneridae</taxon>
        <taxon>Pentapetalae</taxon>
        <taxon>asterids</taxon>
        <taxon>campanulids</taxon>
        <taxon>Asterales</taxon>
        <taxon>Asteraceae</taxon>
        <taxon>Asteroideae</taxon>
        <taxon>Heliantheae alliance</taxon>
        <taxon>Eupatorieae</taxon>
        <taxon>Mikania</taxon>
    </lineage>
</organism>
<reference evidence="1 2" key="1">
    <citation type="submission" date="2019-05" db="EMBL/GenBank/DDBJ databases">
        <title>Mikania micrantha, genome provides insights into the molecular mechanism of rapid growth.</title>
        <authorList>
            <person name="Liu B."/>
        </authorList>
    </citation>
    <scope>NUCLEOTIDE SEQUENCE [LARGE SCALE GENOMIC DNA]</scope>
    <source>
        <strain evidence="1">NLD-2019</strain>
        <tissue evidence="1">Leaf</tissue>
    </source>
</reference>
<evidence type="ECO:0000313" key="1">
    <source>
        <dbReference type="EMBL" id="KAD4889049.1"/>
    </source>
</evidence>
<comment type="caution">
    <text evidence="1">The sequence shown here is derived from an EMBL/GenBank/DDBJ whole genome shotgun (WGS) entry which is preliminary data.</text>
</comment>